<proteinExistence type="predicted"/>
<gene>
    <name evidence="1" type="ORF">LCGC14_2287700</name>
</gene>
<dbReference type="AlphaFoldDB" id="A0A0F9FMC7"/>
<reference evidence="1" key="1">
    <citation type="journal article" date="2015" name="Nature">
        <title>Complex archaea that bridge the gap between prokaryotes and eukaryotes.</title>
        <authorList>
            <person name="Spang A."/>
            <person name="Saw J.H."/>
            <person name="Jorgensen S.L."/>
            <person name="Zaremba-Niedzwiedzka K."/>
            <person name="Martijn J."/>
            <person name="Lind A.E."/>
            <person name="van Eijk R."/>
            <person name="Schleper C."/>
            <person name="Guy L."/>
            <person name="Ettema T.J."/>
        </authorList>
    </citation>
    <scope>NUCLEOTIDE SEQUENCE</scope>
</reference>
<comment type="caution">
    <text evidence="1">The sequence shown here is derived from an EMBL/GenBank/DDBJ whole genome shotgun (WGS) entry which is preliminary data.</text>
</comment>
<sequence length="152" mass="16793">MLSIALLESYLDNSAAIGDYETPVRLASRLYLLALRVTRTREQDYDTRGRDIDLLDHLARAARSRANGIALRLAGHLRGARAAESDSDDAIRGAVSLVAERMQAGQRRIFQRCALETDTRCDPCPDFLVGCEGRIALSRRLITHNPKPTTGS</sequence>
<dbReference type="EMBL" id="LAZR01031974">
    <property type="protein sequence ID" value="KKL52217.1"/>
    <property type="molecule type" value="Genomic_DNA"/>
</dbReference>
<organism evidence="1">
    <name type="scientific">marine sediment metagenome</name>
    <dbReference type="NCBI Taxonomy" id="412755"/>
    <lineage>
        <taxon>unclassified sequences</taxon>
        <taxon>metagenomes</taxon>
        <taxon>ecological metagenomes</taxon>
    </lineage>
</organism>
<protein>
    <submittedName>
        <fullName evidence="1">Uncharacterized protein</fullName>
    </submittedName>
</protein>
<accession>A0A0F9FMC7</accession>
<evidence type="ECO:0000313" key="1">
    <source>
        <dbReference type="EMBL" id="KKL52217.1"/>
    </source>
</evidence>
<name>A0A0F9FMC7_9ZZZZ</name>